<dbReference type="SMART" id="SM00388">
    <property type="entry name" value="HisKA"/>
    <property type="match status" value="1"/>
</dbReference>
<dbReference type="Pfam" id="PF00512">
    <property type="entry name" value="HisKA"/>
    <property type="match status" value="1"/>
</dbReference>
<feature type="transmembrane region" description="Helical" evidence="6">
    <location>
        <begin position="82"/>
        <end position="103"/>
    </location>
</feature>
<evidence type="ECO:0000256" key="3">
    <source>
        <dbReference type="ARBA" id="ARBA00022553"/>
    </source>
</evidence>
<dbReference type="EMBL" id="MPPL01000001">
    <property type="protein sequence ID" value="OKS86412.1"/>
    <property type="molecule type" value="Genomic_DNA"/>
</dbReference>
<dbReference type="RefSeq" id="WP_074489108.1">
    <property type="nucleotide sequence ID" value="NZ_FPAM01000030.1"/>
</dbReference>
<dbReference type="PROSITE" id="PS50109">
    <property type="entry name" value="HIS_KIN"/>
    <property type="match status" value="1"/>
</dbReference>
<feature type="transmembrane region" description="Helical" evidence="6">
    <location>
        <begin position="56"/>
        <end position="75"/>
    </location>
</feature>
<dbReference type="InterPro" id="IPR011006">
    <property type="entry name" value="CheY-like_superfamily"/>
</dbReference>
<dbReference type="Pfam" id="PF02518">
    <property type="entry name" value="HATPase_c"/>
    <property type="match status" value="1"/>
</dbReference>
<dbReference type="PROSITE" id="PS50110">
    <property type="entry name" value="RESPONSE_REGULATORY"/>
    <property type="match status" value="1"/>
</dbReference>
<gene>
    <name evidence="9" type="ORF">RG47T_1868</name>
</gene>
<sequence length="593" mass="66715">MPIPIYVFGRYRYLLSLQDDFIIKTRIKLLLVCILAFLGLFITLTILYIFQEHNFLLIRSSIYVVLFTVALFLLFSGLRWQIAGHFFLVCLTLLIWSNVILFLPAVNMVTVQFTVLVLAGSYYILGAKWGIIYSLSNMLPLMVNVIIANYGNYSIPMQHMVANNYAYVLTACFNFILLLHIHYSFFKALNKSNIKEKKLKKSLQIALLEANKLAEAKTNFLTTMSHELRTPLNAVVGMTNILLMENPKPAQKANLNILRFSAENLMATVNDILDFNKINNEEIILEKQIFQPAELVTNVISTFNAAAREKQLQLECIGIAALKGLNVLGDPMRLTQILLNLIGNAVKFTTNGFVRLEVSVINRDTKSATINFILSDSGIGIPDELKSKIFEPFTASLSRTSRQFHGALGLTIAFHLVRLHGNEMRFQSVEGEGTQFEFELTYEISAVPLLAKPVKLTSAINGLRVLIVEDEKLNILVMKKILALWQIIPDVAMDGQQGVDAVIDRDYDVILMDINMPVMDGFEAAKQIRQLPLPHKANIPIIAVTASISAAIEQIGRYPFIDDCLLKPFKPEDLKEKLMQIAAKDLVDKNNLS</sequence>
<feature type="transmembrane region" description="Helical" evidence="6">
    <location>
        <begin position="132"/>
        <end position="153"/>
    </location>
</feature>
<dbReference type="InterPro" id="IPR001789">
    <property type="entry name" value="Sig_transdc_resp-reg_receiver"/>
</dbReference>
<dbReference type="Proteomes" id="UP000186720">
    <property type="component" value="Unassembled WGS sequence"/>
</dbReference>
<proteinExistence type="predicted"/>
<dbReference type="CDD" id="cd00082">
    <property type="entry name" value="HisKA"/>
    <property type="match status" value="1"/>
</dbReference>
<organism evidence="9 10">
    <name type="scientific">Mucilaginibacter polytrichastri</name>
    <dbReference type="NCBI Taxonomy" id="1302689"/>
    <lineage>
        <taxon>Bacteria</taxon>
        <taxon>Pseudomonadati</taxon>
        <taxon>Bacteroidota</taxon>
        <taxon>Sphingobacteriia</taxon>
        <taxon>Sphingobacteriales</taxon>
        <taxon>Sphingobacteriaceae</taxon>
        <taxon>Mucilaginibacter</taxon>
    </lineage>
</organism>
<dbReference type="AlphaFoldDB" id="A0A1Q5ZXE8"/>
<evidence type="ECO:0000256" key="5">
    <source>
        <dbReference type="PROSITE-ProRule" id="PRU00169"/>
    </source>
</evidence>
<protein>
    <recommendedName>
        <fullName evidence="2">histidine kinase</fullName>
        <ecNumber evidence="2">2.7.13.3</ecNumber>
    </recommendedName>
</protein>
<feature type="domain" description="Histidine kinase" evidence="7">
    <location>
        <begin position="223"/>
        <end position="444"/>
    </location>
</feature>
<evidence type="ECO:0000313" key="10">
    <source>
        <dbReference type="Proteomes" id="UP000186720"/>
    </source>
</evidence>
<dbReference type="SUPFAM" id="SSF47384">
    <property type="entry name" value="Homodimeric domain of signal transducing histidine kinase"/>
    <property type="match status" value="1"/>
</dbReference>
<dbReference type="InterPro" id="IPR003661">
    <property type="entry name" value="HisK_dim/P_dom"/>
</dbReference>
<dbReference type="PANTHER" id="PTHR45339">
    <property type="entry name" value="HYBRID SIGNAL TRANSDUCTION HISTIDINE KINASE J"/>
    <property type="match status" value="1"/>
</dbReference>
<dbReference type="InterPro" id="IPR036097">
    <property type="entry name" value="HisK_dim/P_sf"/>
</dbReference>
<dbReference type="PANTHER" id="PTHR45339:SF1">
    <property type="entry name" value="HYBRID SIGNAL TRANSDUCTION HISTIDINE KINASE J"/>
    <property type="match status" value="1"/>
</dbReference>
<dbReference type="GO" id="GO:0000155">
    <property type="term" value="F:phosphorelay sensor kinase activity"/>
    <property type="evidence" value="ECO:0007669"/>
    <property type="project" value="InterPro"/>
</dbReference>
<feature type="transmembrane region" description="Helical" evidence="6">
    <location>
        <begin position="29"/>
        <end position="50"/>
    </location>
</feature>
<keyword evidence="6" id="KW-0472">Membrane</keyword>
<dbReference type="OrthoDB" id="9811889at2"/>
<dbReference type="Gene3D" id="1.10.287.130">
    <property type="match status" value="1"/>
</dbReference>
<dbReference type="Pfam" id="PF00072">
    <property type="entry name" value="Response_reg"/>
    <property type="match status" value="1"/>
</dbReference>
<dbReference type="STRING" id="1302689.RG47T_1868"/>
<dbReference type="Gene3D" id="3.40.50.2300">
    <property type="match status" value="1"/>
</dbReference>
<dbReference type="InterPro" id="IPR004358">
    <property type="entry name" value="Sig_transdc_His_kin-like_C"/>
</dbReference>
<comment type="catalytic activity">
    <reaction evidence="1">
        <text>ATP + protein L-histidine = ADP + protein N-phospho-L-histidine.</text>
        <dbReference type="EC" id="2.7.13.3"/>
    </reaction>
</comment>
<feature type="transmembrane region" description="Helical" evidence="6">
    <location>
        <begin position="165"/>
        <end position="186"/>
    </location>
</feature>
<keyword evidence="3 5" id="KW-0597">Phosphoprotein</keyword>
<keyword evidence="6" id="KW-0812">Transmembrane</keyword>
<dbReference type="Gene3D" id="3.30.565.10">
    <property type="entry name" value="Histidine kinase-like ATPase, C-terminal domain"/>
    <property type="match status" value="1"/>
</dbReference>
<evidence type="ECO:0000256" key="6">
    <source>
        <dbReference type="SAM" id="Phobius"/>
    </source>
</evidence>
<evidence type="ECO:0000256" key="4">
    <source>
        <dbReference type="ARBA" id="ARBA00023012"/>
    </source>
</evidence>
<feature type="domain" description="Response regulatory" evidence="8">
    <location>
        <begin position="464"/>
        <end position="582"/>
    </location>
</feature>
<reference evidence="9 10" key="1">
    <citation type="submission" date="2016-11" db="EMBL/GenBank/DDBJ databases">
        <title>Whole Genome Sequencing of Mucilaginibacter polytrichastri RG4-7(T) isolated from the moss sample.</title>
        <authorList>
            <person name="Li Y."/>
        </authorList>
    </citation>
    <scope>NUCLEOTIDE SEQUENCE [LARGE SCALE GENOMIC DNA]</scope>
    <source>
        <strain evidence="9 10">RG4-7</strain>
    </source>
</reference>
<dbReference type="EC" id="2.7.13.3" evidence="2"/>
<dbReference type="CDD" id="cd17546">
    <property type="entry name" value="REC_hyHK_CKI1_RcsC-like"/>
    <property type="match status" value="1"/>
</dbReference>
<dbReference type="SUPFAM" id="SSF55874">
    <property type="entry name" value="ATPase domain of HSP90 chaperone/DNA topoisomerase II/histidine kinase"/>
    <property type="match status" value="1"/>
</dbReference>
<dbReference type="SMART" id="SM00387">
    <property type="entry name" value="HATPase_c"/>
    <property type="match status" value="1"/>
</dbReference>
<name>A0A1Q5ZXE8_9SPHI</name>
<evidence type="ECO:0000256" key="1">
    <source>
        <dbReference type="ARBA" id="ARBA00000085"/>
    </source>
</evidence>
<evidence type="ECO:0000259" key="7">
    <source>
        <dbReference type="PROSITE" id="PS50109"/>
    </source>
</evidence>
<dbReference type="InterPro" id="IPR003594">
    <property type="entry name" value="HATPase_dom"/>
</dbReference>
<evidence type="ECO:0000313" key="9">
    <source>
        <dbReference type="EMBL" id="OKS86412.1"/>
    </source>
</evidence>
<dbReference type="SMART" id="SM00448">
    <property type="entry name" value="REC"/>
    <property type="match status" value="1"/>
</dbReference>
<keyword evidence="4" id="KW-0902">Two-component regulatory system</keyword>
<dbReference type="InterPro" id="IPR036890">
    <property type="entry name" value="HATPase_C_sf"/>
</dbReference>
<dbReference type="PRINTS" id="PR00344">
    <property type="entry name" value="BCTRLSENSOR"/>
</dbReference>
<evidence type="ECO:0000259" key="8">
    <source>
        <dbReference type="PROSITE" id="PS50110"/>
    </source>
</evidence>
<evidence type="ECO:0000256" key="2">
    <source>
        <dbReference type="ARBA" id="ARBA00012438"/>
    </source>
</evidence>
<accession>A0A1Q5ZXE8</accession>
<dbReference type="InterPro" id="IPR005467">
    <property type="entry name" value="His_kinase_dom"/>
</dbReference>
<keyword evidence="6" id="KW-1133">Transmembrane helix</keyword>
<keyword evidence="10" id="KW-1185">Reference proteome</keyword>
<comment type="caution">
    <text evidence="9">The sequence shown here is derived from an EMBL/GenBank/DDBJ whole genome shotgun (WGS) entry which is preliminary data.</text>
</comment>
<feature type="modified residue" description="4-aspartylphosphate" evidence="5">
    <location>
        <position position="513"/>
    </location>
</feature>
<dbReference type="SUPFAM" id="SSF52172">
    <property type="entry name" value="CheY-like"/>
    <property type="match status" value="1"/>
</dbReference>